<accession>A0ABX3IV72</accession>
<gene>
    <name evidence="1" type="ORF">BVL52_08055</name>
</gene>
<name>A0ABX3IV72_9PSED</name>
<evidence type="ECO:0000313" key="2">
    <source>
        <dbReference type="Proteomes" id="UP000189310"/>
    </source>
</evidence>
<dbReference type="EMBL" id="MTLN01000003">
    <property type="protein sequence ID" value="ONN72279.1"/>
    <property type="molecule type" value="Genomic_DNA"/>
</dbReference>
<evidence type="ECO:0008006" key="3">
    <source>
        <dbReference type="Google" id="ProtNLM"/>
    </source>
</evidence>
<organism evidence="1 2">
    <name type="scientific">Pseudomonas oryzihabitans</name>
    <dbReference type="NCBI Taxonomy" id="47885"/>
    <lineage>
        <taxon>Bacteria</taxon>
        <taxon>Pseudomonadati</taxon>
        <taxon>Pseudomonadota</taxon>
        <taxon>Gammaproteobacteria</taxon>
        <taxon>Pseudomonadales</taxon>
        <taxon>Pseudomonadaceae</taxon>
        <taxon>Pseudomonas</taxon>
    </lineage>
</organism>
<comment type="caution">
    <text evidence="1">The sequence shown here is derived from an EMBL/GenBank/DDBJ whole genome shotgun (WGS) entry which is preliminary data.</text>
</comment>
<reference evidence="1 2" key="1">
    <citation type="submission" date="2017-01" db="EMBL/GenBank/DDBJ databases">
        <title>Pseudomonas psychrotolerans genome sequencing and assembly.</title>
        <authorList>
            <person name="Vyas B."/>
            <person name="Mayilraj S."/>
        </authorList>
    </citation>
    <scope>NUCLEOTIDE SEQUENCE [LARGE SCALE GENOMIC DNA]</scope>
    <source>
        <strain evidence="1 2">SDS18</strain>
    </source>
</reference>
<sequence>MVKRACARPCGVENQLVRQPGRNAHLRFVNSCASPVRFLAALIRWRSPFGPAFGCYSRWSLRLA</sequence>
<keyword evidence="2" id="KW-1185">Reference proteome</keyword>
<dbReference type="Proteomes" id="UP000189310">
    <property type="component" value="Unassembled WGS sequence"/>
</dbReference>
<evidence type="ECO:0000313" key="1">
    <source>
        <dbReference type="EMBL" id="ONN72279.1"/>
    </source>
</evidence>
<protein>
    <recommendedName>
        <fullName evidence="3">DUF1534 domain-containing protein</fullName>
    </recommendedName>
</protein>
<proteinExistence type="predicted"/>